<dbReference type="EnsemblMetazoa" id="ADIR005168-RA">
    <property type="protein sequence ID" value="ADIR005168-PA"/>
    <property type="gene ID" value="ADIR005168"/>
</dbReference>
<sequence length="101" mass="11559">MDRHRGVRRTAGALVLLGMFAVAISRAAEVTLTCPAEDDIFNPVHIPHFTDCTKFYKCFNGEKYEMDCPSGLHWNIEQNYCDYPEQAHCERPLQIDPISLE</sequence>
<dbReference type="InterPro" id="IPR051940">
    <property type="entry name" value="Chitin_bind-dev_reg"/>
</dbReference>
<name>A0A182NC04_9DIPT</name>
<dbReference type="InterPro" id="IPR036508">
    <property type="entry name" value="Chitin-bd_dom_sf"/>
</dbReference>
<dbReference type="PANTHER" id="PTHR23301">
    <property type="entry name" value="CHITIN BINDING PERITROPHIN-A"/>
    <property type="match status" value="1"/>
</dbReference>
<reference evidence="9" key="1">
    <citation type="submission" date="2013-03" db="EMBL/GenBank/DDBJ databases">
        <title>The Genome Sequence of Anopheles dirus WRAIR2.</title>
        <authorList>
            <consortium name="The Broad Institute Genomics Platform"/>
            <person name="Neafsey D.E."/>
            <person name="Walton C."/>
            <person name="Walker B."/>
            <person name="Young S.K."/>
            <person name="Zeng Q."/>
            <person name="Gargeya S."/>
            <person name="Fitzgerald M."/>
            <person name="Haas B."/>
            <person name="Abouelleil A."/>
            <person name="Allen A.W."/>
            <person name="Alvarado L."/>
            <person name="Arachchi H.M."/>
            <person name="Berlin A.M."/>
            <person name="Chapman S.B."/>
            <person name="Gainer-Dewar J."/>
            <person name="Goldberg J."/>
            <person name="Griggs A."/>
            <person name="Gujja S."/>
            <person name="Hansen M."/>
            <person name="Howarth C."/>
            <person name="Imamovic A."/>
            <person name="Ireland A."/>
            <person name="Larimer J."/>
            <person name="McCowan C."/>
            <person name="Murphy C."/>
            <person name="Pearson M."/>
            <person name="Poon T.W."/>
            <person name="Priest M."/>
            <person name="Roberts A."/>
            <person name="Saif S."/>
            <person name="Shea T."/>
            <person name="Sisk P."/>
            <person name="Sykes S."/>
            <person name="Wortman J."/>
            <person name="Nusbaum C."/>
            <person name="Birren B."/>
        </authorList>
    </citation>
    <scope>NUCLEOTIDE SEQUENCE [LARGE SCALE GENOMIC DNA]</scope>
    <source>
        <strain evidence="9">WRAIR2</strain>
    </source>
</reference>
<feature type="domain" description="Chitin-binding type-2" evidence="7">
    <location>
        <begin position="31"/>
        <end position="91"/>
    </location>
</feature>
<dbReference type="SUPFAM" id="SSF57625">
    <property type="entry name" value="Invertebrate chitin-binding proteins"/>
    <property type="match status" value="1"/>
</dbReference>
<dbReference type="SMART" id="SM00494">
    <property type="entry name" value="ChtBD2"/>
    <property type="match status" value="1"/>
</dbReference>
<evidence type="ECO:0000256" key="2">
    <source>
        <dbReference type="ARBA" id="ARBA00022729"/>
    </source>
</evidence>
<evidence type="ECO:0000313" key="9">
    <source>
        <dbReference type="Proteomes" id="UP000075884"/>
    </source>
</evidence>
<keyword evidence="3" id="KW-0677">Repeat</keyword>
<evidence type="ECO:0000256" key="3">
    <source>
        <dbReference type="ARBA" id="ARBA00022737"/>
    </source>
</evidence>
<accession>A0A182NC04</accession>
<dbReference type="STRING" id="7168.A0A182NC04"/>
<dbReference type="PROSITE" id="PS50940">
    <property type="entry name" value="CHIT_BIND_II"/>
    <property type="match status" value="1"/>
</dbReference>
<evidence type="ECO:0000256" key="4">
    <source>
        <dbReference type="ARBA" id="ARBA00023157"/>
    </source>
</evidence>
<evidence type="ECO:0000259" key="7">
    <source>
        <dbReference type="PROSITE" id="PS50940"/>
    </source>
</evidence>
<keyword evidence="1" id="KW-0147">Chitin-binding</keyword>
<evidence type="ECO:0000256" key="1">
    <source>
        <dbReference type="ARBA" id="ARBA00022669"/>
    </source>
</evidence>
<dbReference type="GO" id="GO:0005576">
    <property type="term" value="C:extracellular region"/>
    <property type="evidence" value="ECO:0007669"/>
    <property type="project" value="InterPro"/>
</dbReference>
<proteinExistence type="predicted"/>
<feature type="signal peptide" evidence="6">
    <location>
        <begin position="1"/>
        <end position="27"/>
    </location>
</feature>
<dbReference type="InterPro" id="IPR002557">
    <property type="entry name" value="Chitin-bd_dom"/>
</dbReference>
<dbReference type="Gene3D" id="2.170.140.10">
    <property type="entry name" value="Chitin binding domain"/>
    <property type="match status" value="1"/>
</dbReference>
<protein>
    <recommendedName>
        <fullName evidence="7">Chitin-binding type-2 domain-containing protein</fullName>
    </recommendedName>
</protein>
<dbReference type="Pfam" id="PF01607">
    <property type="entry name" value="CBM_14"/>
    <property type="match status" value="1"/>
</dbReference>
<reference evidence="8" key="2">
    <citation type="submission" date="2020-05" db="UniProtKB">
        <authorList>
            <consortium name="EnsemblMetazoa"/>
        </authorList>
    </citation>
    <scope>IDENTIFICATION</scope>
    <source>
        <strain evidence="8">WRAIR2</strain>
    </source>
</reference>
<keyword evidence="5" id="KW-0325">Glycoprotein</keyword>
<dbReference type="AlphaFoldDB" id="A0A182NC04"/>
<dbReference type="PANTHER" id="PTHR23301:SF0">
    <property type="entry name" value="CHITIN-BINDING TYPE-2 DOMAIN-CONTAINING PROTEIN-RELATED"/>
    <property type="match status" value="1"/>
</dbReference>
<dbReference type="Proteomes" id="UP000075884">
    <property type="component" value="Unassembled WGS sequence"/>
</dbReference>
<evidence type="ECO:0000256" key="5">
    <source>
        <dbReference type="ARBA" id="ARBA00023180"/>
    </source>
</evidence>
<evidence type="ECO:0000256" key="6">
    <source>
        <dbReference type="SAM" id="SignalP"/>
    </source>
</evidence>
<keyword evidence="4" id="KW-1015">Disulfide bond</keyword>
<evidence type="ECO:0000313" key="8">
    <source>
        <dbReference type="EnsemblMetazoa" id="ADIR005168-PA"/>
    </source>
</evidence>
<dbReference type="VEuPathDB" id="VectorBase:ADIR005168"/>
<feature type="chain" id="PRO_5008129653" description="Chitin-binding type-2 domain-containing protein" evidence="6">
    <location>
        <begin position="28"/>
        <end position="101"/>
    </location>
</feature>
<keyword evidence="2 6" id="KW-0732">Signal</keyword>
<keyword evidence="9" id="KW-1185">Reference proteome</keyword>
<organism evidence="8 9">
    <name type="scientific">Anopheles dirus</name>
    <dbReference type="NCBI Taxonomy" id="7168"/>
    <lineage>
        <taxon>Eukaryota</taxon>
        <taxon>Metazoa</taxon>
        <taxon>Ecdysozoa</taxon>
        <taxon>Arthropoda</taxon>
        <taxon>Hexapoda</taxon>
        <taxon>Insecta</taxon>
        <taxon>Pterygota</taxon>
        <taxon>Neoptera</taxon>
        <taxon>Endopterygota</taxon>
        <taxon>Diptera</taxon>
        <taxon>Nematocera</taxon>
        <taxon>Culicoidea</taxon>
        <taxon>Culicidae</taxon>
        <taxon>Anophelinae</taxon>
        <taxon>Anopheles</taxon>
    </lineage>
</organism>
<dbReference type="GO" id="GO:0008061">
    <property type="term" value="F:chitin binding"/>
    <property type="evidence" value="ECO:0007669"/>
    <property type="project" value="UniProtKB-KW"/>
</dbReference>